<dbReference type="Pfam" id="PF12928">
    <property type="entry name" value="tRNA_int_end_N2"/>
    <property type="match status" value="1"/>
</dbReference>
<keyword evidence="2" id="KW-0819">tRNA processing</keyword>
<name>M2XDM7_GALSU</name>
<protein>
    <submittedName>
        <fullName evidence="4">tRNA-splicing endonuclease subunit Sen54 isoform 2</fullName>
    </submittedName>
</protein>
<proteinExistence type="inferred from homology"/>
<evidence type="ECO:0000313" key="5">
    <source>
        <dbReference type="Proteomes" id="UP000030680"/>
    </source>
</evidence>
<dbReference type="InterPro" id="IPR024336">
    <property type="entry name" value="tRNA_splic_suSen54_N"/>
</dbReference>
<sequence>MTRAGGHRGILPKRGKKEQLLKPGNIDTKQRKKIENIYLWICRRRRKLFSTLFSEKRVQRRNLAVATWDAERLEAMVKVPKGKIFQTLGYFESSKQYLDPLEVLFLVDIGILQLQVGETTASVQLAYQLAVEAGVDWNAFLVYAHLRRLGFIVRKSYRNELQLPYSVNFDVWKPGTWKRRIVRNPYFYCIVCSFLDRPLIWEQVQMVCRRLSPIGVRLATVERSAVTFFDCSDGSLWSKVEEI</sequence>
<dbReference type="GO" id="GO:0004519">
    <property type="term" value="F:endonuclease activity"/>
    <property type="evidence" value="ECO:0007669"/>
    <property type="project" value="UniProtKB-KW"/>
</dbReference>
<dbReference type="PANTHER" id="PTHR21027:SF1">
    <property type="entry name" value="TRNA-SPLICING ENDONUCLEASE SUBUNIT SEN54"/>
    <property type="match status" value="1"/>
</dbReference>
<keyword evidence="5" id="KW-1185">Reference proteome</keyword>
<dbReference type="STRING" id="130081.M2XDM7"/>
<feature type="domain" description="tRNA-splicing endonuclease subunit Sen54 N-terminal" evidence="3">
    <location>
        <begin position="53"/>
        <end position="114"/>
    </location>
</feature>
<dbReference type="RefSeq" id="XP_005704617.1">
    <property type="nucleotide sequence ID" value="XM_005704560.1"/>
</dbReference>
<dbReference type="GO" id="GO:0000214">
    <property type="term" value="C:tRNA-intron endonuclease complex"/>
    <property type="evidence" value="ECO:0007669"/>
    <property type="project" value="TreeGrafter"/>
</dbReference>
<dbReference type="OrthoDB" id="408683at2759"/>
<evidence type="ECO:0000256" key="1">
    <source>
        <dbReference type="ARBA" id="ARBA00005736"/>
    </source>
</evidence>
<accession>M2XDM7</accession>
<dbReference type="Proteomes" id="UP000030680">
    <property type="component" value="Unassembled WGS sequence"/>
</dbReference>
<gene>
    <name evidence="4" type="ORF">Gasu_44320</name>
</gene>
<evidence type="ECO:0000313" key="4">
    <source>
        <dbReference type="EMBL" id="EME28097.1"/>
    </source>
</evidence>
<dbReference type="OMA" id="ENIYLWI"/>
<dbReference type="EMBL" id="KB454524">
    <property type="protein sequence ID" value="EME28097.1"/>
    <property type="molecule type" value="Genomic_DNA"/>
</dbReference>
<dbReference type="GO" id="GO:0000379">
    <property type="term" value="P:tRNA-type intron splice site recognition and cleavage"/>
    <property type="evidence" value="ECO:0007669"/>
    <property type="project" value="TreeGrafter"/>
</dbReference>
<keyword evidence="4" id="KW-0255">Endonuclease</keyword>
<keyword evidence="4" id="KW-0378">Hydrolase</keyword>
<evidence type="ECO:0000256" key="2">
    <source>
        <dbReference type="ARBA" id="ARBA00022694"/>
    </source>
</evidence>
<dbReference type="InterPro" id="IPR024337">
    <property type="entry name" value="tRNA_splic_suSen54"/>
</dbReference>
<organism evidence="4 5">
    <name type="scientific">Galdieria sulphuraria</name>
    <name type="common">Red alga</name>
    <dbReference type="NCBI Taxonomy" id="130081"/>
    <lineage>
        <taxon>Eukaryota</taxon>
        <taxon>Rhodophyta</taxon>
        <taxon>Bangiophyceae</taxon>
        <taxon>Galdieriales</taxon>
        <taxon>Galdieriaceae</taxon>
        <taxon>Galdieria</taxon>
    </lineage>
</organism>
<dbReference type="AlphaFoldDB" id="M2XDM7"/>
<reference evidence="5" key="1">
    <citation type="journal article" date="2013" name="Science">
        <title>Gene transfer from bacteria and archaea facilitated evolution of an extremophilic eukaryote.</title>
        <authorList>
            <person name="Schonknecht G."/>
            <person name="Chen W.H."/>
            <person name="Ternes C.M."/>
            <person name="Barbier G.G."/>
            <person name="Shrestha R.P."/>
            <person name="Stanke M."/>
            <person name="Brautigam A."/>
            <person name="Baker B.J."/>
            <person name="Banfield J.F."/>
            <person name="Garavito R.M."/>
            <person name="Carr K."/>
            <person name="Wilkerson C."/>
            <person name="Rensing S.A."/>
            <person name="Gagneul D."/>
            <person name="Dickenson N.E."/>
            <person name="Oesterhelt C."/>
            <person name="Lercher M.J."/>
            <person name="Weber A.P."/>
        </authorList>
    </citation>
    <scope>NUCLEOTIDE SEQUENCE [LARGE SCALE GENOMIC DNA]</scope>
    <source>
        <strain evidence="5">074W</strain>
    </source>
</reference>
<dbReference type="GeneID" id="17086962"/>
<dbReference type="Gramene" id="EME28097">
    <property type="protein sequence ID" value="EME28097"/>
    <property type="gene ID" value="Gasu_44320"/>
</dbReference>
<comment type="similarity">
    <text evidence="1">Belongs to the SEN54 family.</text>
</comment>
<dbReference type="eggNOG" id="KOG4772">
    <property type="taxonomic scope" value="Eukaryota"/>
</dbReference>
<keyword evidence="4" id="KW-0540">Nuclease</keyword>
<dbReference type="PANTHER" id="PTHR21027">
    <property type="entry name" value="TRNA-SPLICING ENDONUCLEASE SUBUNIT SEN54"/>
    <property type="match status" value="1"/>
</dbReference>
<evidence type="ECO:0000259" key="3">
    <source>
        <dbReference type="Pfam" id="PF12928"/>
    </source>
</evidence>